<evidence type="ECO:0000313" key="2">
    <source>
        <dbReference type="Proteomes" id="UP000183120"/>
    </source>
</evidence>
<proteinExistence type="predicted"/>
<reference evidence="1 2" key="1">
    <citation type="journal article" date="2016" name="Environ. Microbiol.">
        <title>Genomic resolution of a cold subsurface aquifer community provides metabolic insights for novel microbes adapted to high CO concentrations.</title>
        <authorList>
            <person name="Probst A.J."/>
            <person name="Castelle C.J."/>
            <person name="Singh A."/>
            <person name="Brown C.T."/>
            <person name="Anantharaman K."/>
            <person name="Sharon I."/>
            <person name="Hug L.A."/>
            <person name="Burstein D."/>
            <person name="Emerson J.B."/>
            <person name="Thomas B.C."/>
            <person name="Banfield J.F."/>
        </authorList>
    </citation>
    <scope>NUCLEOTIDE SEQUENCE [LARGE SCALE GENOMIC DNA]</scope>
    <source>
        <strain evidence="1">CG1_02_37_22</strain>
    </source>
</reference>
<dbReference type="STRING" id="1805209.AUJ73_01185"/>
<dbReference type="Proteomes" id="UP000183120">
    <property type="component" value="Unassembled WGS sequence"/>
</dbReference>
<sequence length="60" mass="7158">MNILPTYKGYTVDYRLKQFRKVPLDRLPEFVEFDSEKGDKLLAQMIRKNLVPKEVLVNLF</sequence>
<organism evidence="1 2">
    <name type="scientific">Candidatus Gottesmanbacteria bacterium CG1_02_37_22</name>
    <dbReference type="NCBI Taxonomy" id="1805209"/>
    <lineage>
        <taxon>Bacteria</taxon>
        <taxon>Candidatus Gottesmaniibacteriota</taxon>
    </lineage>
</organism>
<accession>A0A1J4TTH9</accession>
<name>A0A1J4TTH9_9BACT</name>
<dbReference type="AlphaFoldDB" id="A0A1J4TTH9"/>
<gene>
    <name evidence="1" type="ORF">AUJ73_01185</name>
</gene>
<evidence type="ECO:0000313" key="1">
    <source>
        <dbReference type="EMBL" id="OIO15226.1"/>
    </source>
</evidence>
<comment type="caution">
    <text evidence="1">The sequence shown here is derived from an EMBL/GenBank/DDBJ whole genome shotgun (WGS) entry which is preliminary data.</text>
</comment>
<protein>
    <submittedName>
        <fullName evidence="1">Uncharacterized protein</fullName>
    </submittedName>
</protein>
<dbReference type="EMBL" id="MNUY01000016">
    <property type="protein sequence ID" value="OIO15226.1"/>
    <property type="molecule type" value="Genomic_DNA"/>
</dbReference>